<feature type="region of interest" description="Disordered" evidence="4">
    <location>
        <begin position="454"/>
        <end position="494"/>
    </location>
</feature>
<dbReference type="GO" id="GO:0003682">
    <property type="term" value="F:chromatin binding"/>
    <property type="evidence" value="ECO:0007669"/>
    <property type="project" value="TreeGrafter"/>
</dbReference>
<dbReference type="PANTHER" id="PTHR12585">
    <property type="entry name" value="SCC1 / RAD21 FAMILY MEMBER"/>
    <property type="match status" value="1"/>
</dbReference>
<proteinExistence type="inferred from homology"/>
<evidence type="ECO:0000256" key="2">
    <source>
        <dbReference type="ARBA" id="ARBA00009870"/>
    </source>
</evidence>
<comment type="subcellular location">
    <subcellularLocation>
        <location evidence="1">Nucleus</location>
    </subcellularLocation>
</comment>
<dbReference type="Gene3D" id="1.10.10.580">
    <property type="entry name" value="Structural maintenance of chromosome 1. Chain E"/>
    <property type="match status" value="1"/>
</dbReference>
<evidence type="ECO:0008006" key="9">
    <source>
        <dbReference type="Google" id="ProtNLM"/>
    </source>
</evidence>
<feature type="compositionally biased region" description="Basic and acidic residues" evidence="4">
    <location>
        <begin position="161"/>
        <end position="170"/>
    </location>
</feature>
<comment type="similarity">
    <text evidence="2">Belongs to the rad21 family.</text>
</comment>
<gene>
    <name evidence="7" type="ORF">GJ744_008879</name>
</gene>
<feature type="region of interest" description="Disordered" evidence="4">
    <location>
        <begin position="355"/>
        <end position="376"/>
    </location>
</feature>
<feature type="compositionally biased region" description="Basic and acidic residues" evidence="4">
    <location>
        <begin position="472"/>
        <end position="487"/>
    </location>
</feature>
<feature type="domain" description="Rad21/Rec8-like protein C-terminal eukaryotic" evidence="5">
    <location>
        <begin position="708"/>
        <end position="746"/>
    </location>
</feature>
<protein>
    <recommendedName>
        <fullName evidence="9">Rad21/Rec8-like protein N-terminal domain-containing protein</fullName>
    </recommendedName>
</protein>
<comment type="caution">
    <text evidence="7">The sequence shown here is derived from an EMBL/GenBank/DDBJ whole genome shotgun (WGS) entry which is preliminary data.</text>
</comment>
<keyword evidence="3" id="KW-0539">Nucleus</keyword>
<feature type="region of interest" description="Disordered" evidence="4">
    <location>
        <begin position="144"/>
        <end position="178"/>
    </location>
</feature>
<dbReference type="InterPro" id="IPR006910">
    <property type="entry name" value="Rad21_Rec8_N"/>
</dbReference>
<evidence type="ECO:0000313" key="8">
    <source>
        <dbReference type="Proteomes" id="UP000606974"/>
    </source>
</evidence>
<dbReference type="SUPFAM" id="SSF46785">
    <property type="entry name" value="Winged helix' DNA-binding domain"/>
    <property type="match status" value="1"/>
</dbReference>
<dbReference type="InterPro" id="IPR006909">
    <property type="entry name" value="Rad21/Rec8_C_eu"/>
</dbReference>
<feature type="compositionally biased region" description="Polar residues" evidence="4">
    <location>
        <begin position="145"/>
        <end position="160"/>
    </location>
</feature>
<dbReference type="GO" id="GO:0005634">
    <property type="term" value="C:nucleus"/>
    <property type="evidence" value="ECO:0007669"/>
    <property type="project" value="UniProtKB-SubCell"/>
</dbReference>
<evidence type="ECO:0000313" key="7">
    <source>
        <dbReference type="EMBL" id="KAF7513585.1"/>
    </source>
</evidence>
<reference evidence="7" key="1">
    <citation type="submission" date="2020-02" db="EMBL/GenBank/DDBJ databases">
        <authorList>
            <person name="Palmer J.M."/>
        </authorList>
    </citation>
    <scope>NUCLEOTIDE SEQUENCE</scope>
    <source>
        <strain evidence="7">EPUS1.4</strain>
        <tissue evidence="7">Thallus</tissue>
    </source>
</reference>
<evidence type="ECO:0000259" key="6">
    <source>
        <dbReference type="Pfam" id="PF04825"/>
    </source>
</evidence>
<feature type="region of interest" description="Disordered" evidence="4">
    <location>
        <begin position="518"/>
        <end position="578"/>
    </location>
</feature>
<evidence type="ECO:0000259" key="5">
    <source>
        <dbReference type="Pfam" id="PF04824"/>
    </source>
</evidence>
<evidence type="ECO:0000256" key="4">
    <source>
        <dbReference type="SAM" id="MobiDB-lite"/>
    </source>
</evidence>
<dbReference type="InterPro" id="IPR036390">
    <property type="entry name" value="WH_DNA-bd_sf"/>
</dbReference>
<name>A0A8H7AQG2_9EURO</name>
<organism evidence="7 8">
    <name type="scientific">Endocarpon pusillum</name>
    <dbReference type="NCBI Taxonomy" id="364733"/>
    <lineage>
        <taxon>Eukaryota</taxon>
        <taxon>Fungi</taxon>
        <taxon>Dikarya</taxon>
        <taxon>Ascomycota</taxon>
        <taxon>Pezizomycotina</taxon>
        <taxon>Eurotiomycetes</taxon>
        <taxon>Chaetothyriomycetidae</taxon>
        <taxon>Verrucariales</taxon>
        <taxon>Verrucariaceae</taxon>
        <taxon>Endocarpon</taxon>
    </lineage>
</organism>
<feature type="domain" description="Rad21/Rec8-like protein N-terminal" evidence="6">
    <location>
        <begin position="1"/>
        <end position="106"/>
    </location>
</feature>
<dbReference type="GO" id="GO:0030892">
    <property type="term" value="C:mitotic cohesin complex"/>
    <property type="evidence" value="ECO:0007669"/>
    <property type="project" value="TreeGrafter"/>
</dbReference>
<dbReference type="OrthoDB" id="5427633at2759"/>
<dbReference type="Pfam" id="PF04824">
    <property type="entry name" value="Rad21_Rec8"/>
    <property type="match status" value="1"/>
</dbReference>
<dbReference type="InterPro" id="IPR039781">
    <property type="entry name" value="Rad21/Rec8-like"/>
</dbReference>
<dbReference type="Proteomes" id="UP000606974">
    <property type="component" value="Unassembled WGS sequence"/>
</dbReference>
<dbReference type="EMBL" id="JAACFV010000005">
    <property type="protein sequence ID" value="KAF7513585.1"/>
    <property type="molecule type" value="Genomic_DNA"/>
</dbReference>
<feature type="compositionally biased region" description="Basic and acidic residues" evidence="4">
    <location>
        <begin position="367"/>
        <end position="376"/>
    </location>
</feature>
<dbReference type="GO" id="GO:0007064">
    <property type="term" value="P:mitotic sister chromatid cohesion"/>
    <property type="evidence" value="ECO:0007669"/>
    <property type="project" value="TreeGrafter"/>
</dbReference>
<accession>A0A8H7AQG2</accession>
<feature type="compositionally biased region" description="Basic and acidic residues" evidence="4">
    <location>
        <begin position="519"/>
        <end position="528"/>
    </location>
</feature>
<dbReference type="InterPro" id="IPR023093">
    <property type="entry name" value="ScpA-like_C"/>
</dbReference>
<dbReference type="Pfam" id="PF04825">
    <property type="entry name" value="Rad21_Rec8_N"/>
    <property type="match status" value="1"/>
</dbReference>
<evidence type="ECO:0000256" key="1">
    <source>
        <dbReference type="ARBA" id="ARBA00004123"/>
    </source>
</evidence>
<dbReference type="CDD" id="cd21789">
    <property type="entry name" value="Rad21_Rec8_M_SpRec8p-like"/>
    <property type="match status" value="1"/>
</dbReference>
<sequence length="751" mass="80783">MFYSHAILTSREHGVATVWLVATLGSRSSLKTVTRKKILDVDVNKACDTIQNPDAPMALRLQGNLLYGVARVYSQQCGYVLADAQAFRDKVRGVSMVINELSLDPEVGRAKPDQLNLPDDPAFMPELNLDFDLSGFDMPLETSRHSSLMSPPTLISSRSSHLADQEHGSEEPALELPSGDISLGARVGGFDLDLTVGLSSVGRSESRATIPSILEEDSGILNVGWEFDEHGNMIETADASKSAAVIASGGDIPVSRVGTDSAISARVRQEHAEGRLATENGRLPSVPQPTVTGIGQNLGFDDGILAFGEDEHVLPEAQWVSPRQLVGQVETTHPPATASSVQPVEGELSSTALSAPHRRARAPKTIGSDERPGLTNDELRQWNEGYLDNMRKAIDAKHPYKLVHQAKKNAEYWVMGQGIGRVGRGLGQDHAPGPLQMFSGLTLLAALTGRDMSTAGTKHARSPSITNSAEDEERRVRAREDEGERVGHGLGDQDLSLAGHNEEIFVGGDEMDVEVGRAAQEELPERRSLQMPWDSFSASRQGSIHPFGSAAGGMNSSVGGPSRGFELGPPPALSRRASRLTTASPLQGHGLPVPLSQRISIISTPDRERLVTSSALAAGDENEMLGGDLLPSRDENEDFQLYGPAAAVDTQTPAQSQWVAAALDSESRNFLDFLDVQIQAREPTAEKEQEEEGEKLRRSATFEGLLPPTDHTKVVAAQAFLHILTLASKNLVKVRQDEGFGDIEIAIAVDV</sequence>
<evidence type="ECO:0000256" key="3">
    <source>
        <dbReference type="ARBA" id="ARBA00023242"/>
    </source>
</evidence>
<dbReference type="PANTHER" id="PTHR12585:SF70">
    <property type="entry name" value="RAD21_REC8 N TERMINAL DOMAIN PROTEIN (AFU_ORTHOLOGUE AFUA_6G02900)"/>
    <property type="match status" value="1"/>
</dbReference>
<dbReference type="AlphaFoldDB" id="A0A8H7AQG2"/>
<keyword evidence="8" id="KW-1185">Reference proteome</keyword>